<name>A0AAX3LWA8_9BACL</name>
<dbReference type="GO" id="GO:0004888">
    <property type="term" value="F:transmembrane signaling receptor activity"/>
    <property type="evidence" value="ECO:0007669"/>
    <property type="project" value="InterPro"/>
</dbReference>
<gene>
    <name evidence="10" type="ORF">PQ456_13330</name>
</gene>
<evidence type="ECO:0000256" key="6">
    <source>
        <dbReference type="PROSITE-ProRule" id="PRU00284"/>
    </source>
</evidence>
<keyword evidence="7" id="KW-0812">Transmembrane</keyword>
<comment type="subcellular location">
    <subcellularLocation>
        <location evidence="1">Cell membrane</location>
    </subcellularLocation>
</comment>
<dbReference type="GO" id="GO:0005886">
    <property type="term" value="C:plasma membrane"/>
    <property type="evidence" value="ECO:0007669"/>
    <property type="project" value="UniProtKB-SubCell"/>
</dbReference>
<dbReference type="Proteomes" id="UP001220509">
    <property type="component" value="Chromosome"/>
</dbReference>
<dbReference type="Gene3D" id="6.10.340.10">
    <property type="match status" value="1"/>
</dbReference>
<dbReference type="SMART" id="SM00304">
    <property type="entry name" value="HAMP"/>
    <property type="match status" value="1"/>
</dbReference>
<sequence>MRINIQTKLLVGFFSVILLLVLVSLLSLFSMNTLGSQAKQIDSKWMPSVSTMGMMNGDISDVQRLVLNMAIENDPERITKINTTLDELLKRIETERLQYKALIQSDEESKLFETFNTNYDQFLTTFPALVDAAKGNDMDKARELHRASYDAWYTANDTIAQLIAYDNEQAGILTDQSVKSATSASMNIIILSIIAILIAGVIAYLIARSISRPVKQIQQAAERISAGDLTGEAIIIRNKDEVGLLAVAFNQMVANLRSLLESVAATSELVAASSEQLTASSEQNKQASEQIAETVQESANGAATQVDIATKSAQAMQEMAIGVEQIAVRAQTVSSSATEAASKSSNGNKAIQQAVNQMDSIQTSLHSLGSVVKELGSRSQEIGNITKVITGIATQTNLLALNASIEAARAGEAGRGFAVVADEVGKLAEQSSQSAKQIIELVTFIQKDTTDAIDAVELNNLEFDKGLASVSIAGEAFRDILQAVNQVAGDIEEVSAGAEQLSASTTEIVQYSKQINHIAQESSEGMLSVSAATQEQLASMEEITSSSSSLAQTAEQLHNEVSAFKV</sequence>
<evidence type="ECO:0000259" key="9">
    <source>
        <dbReference type="PROSITE" id="PS50885"/>
    </source>
</evidence>
<evidence type="ECO:0000259" key="8">
    <source>
        <dbReference type="PROSITE" id="PS50111"/>
    </source>
</evidence>
<dbReference type="PROSITE" id="PS50111">
    <property type="entry name" value="CHEMOTAXIS_TRANSDUC_2"/>
    <property type="match status" value="1"/>
</dbReference>
<dbReference type="SMART" id="SM00283">
    <property type="entry name" value="MA"/>
    <property type="match status" value="1"/>
</dbReference>
<evidence type="ECO:0000256" key="3">
    <source>
        <dbReference type="ARBA" id="ARBA00023136"/>
    </source>
</evidence>
<keyword evidence="11" id="KW-1185">Reference proteome</keyword>
<dbReference type="InterPro" id="IPR004090">
    <property type="entry name" value="Chemotax_Me-accpt_rcpt"/>
</dbReference>
<dbReference type="PROSITE" id="PS50885">
    <property type="entry name" value="HAMP"/>
    <property type="match status" value="1"/>
</dbReference>
<dbReference type="PRINTS" id="PR00260">
    <property type="entry name" value="CHEMTRNSDUCR"/>
</dbReference>
<keyword evidence="7" id="KW-1133">Transmembrane helix</keyword>
<dbReference type="CDD" id="cd11386">
    <property type="entry name" value="MCP_signal"/>
    <property type="match status" value="1"/>
</dbReference>
<evidence type="ECO:0000313" key="10">
    <source>
        <dbReference type="EMBL" id="WCT54185.1"/>
    </source>
</evidence>
<evidence type="ECO:0000256" key="5">
    <source>
        <dbReference type="ARBA" id="ARBA00029447"/>
    </source>
</evidence>
<evidence type="ECO:0000256" key="1">
    <source>
        <dbReference type="ARBA" id="ARBA00004236"/>
    </source>
</evidence>
<feature type="domain" description="Methyl-accepting transducer" evidence="8">
    <location>
        <begin position="280"/>
        <end position="516"/>
    </location>
</feature>
<feature type="transmembrane region" description="Helical" evidence="7">
    <location>
        <begin position="186"/>
        <end position="207"/>
    </location>
</feature>
<evidence type="ECO:0000256" key="2">
    <source>
        <dbReference type="ARBA" id="ARBA00022475"/>
    </source>
</evidence>
<dbReference type="PANTHER" id="PTHR32089">
    <property type="entry name" value="METHYL-ACCEPTING CHEMOTAXIS PROTEIN MCPB"/>
    <property type="match status" value="1"/>
</dbReference>
<dbReference type="InterPro" id="IPR004089">
    <property type="entry name" value="MCPsignal_dom"/>
</dbReference>
<dbReference type="Gene3D" id="1.10.287.950">
    <property type="entry name" value="Methyl-accepting chemotaxis protein"/>
    <property type="match status" value="1"/>
</dbReference>
<dbReference type="CDD" id="cd06225">
    <property type="entry name" value="HAMP"/>
    <property type="match status" value="1"/>
</dbReference>
<evidence type="ECO:0000256" key="4">
    <source>
        <dbReference type="ARBA" id="ARBA00023224"/>
    </source>
</evidence>
<keyword evidence="3 7" id="KW-0472">Membrane</keyword>
<dbReference type="GO" id="GO:0006935">
    <property type="term" value="P:chemotaxis"/>
    <property type="evidence" value="ECO:0007669"/>
    <property type="project" value="InterPro"/>
</dbReference>
<accession>A0AAX3LWA8</accession>
<dbReference type="Pfam" id="PF12729">
    <property type="entry name" value="4HB_MCP_1"/>
    <property type="match status" value="1"/>
</dbReference>
<evidence type="ECO:0000313" key="11">
    <source>
        <dbReference type="Proteomes" id="UP001220509"/>
    </source>
</evidence>
<dbReference type="Pfam" id="PF00015">
    <property type="entry name" value="MCPsignal"/>
    <property type="match status" value="1"/>
</dbReference>
<feature type="domain" description="HAMP" evidence="9">
    <location>
        <begin position="208"/>
        <end position="261"/>
    </location>
</feature>
<dbReference type="EMBL" id="CP117416">
    <property type="protein sequence ID" value="WCT54185.1"/>
    <property type="molecule type" value="Genomic_DNA"/>
</dbReference>
<dbReference type="PANTHER" id="PTHR32089:SF112">
    <property type="entry name" value="LYSOZYME-LIKE PROTEIN-RELATED"/>
    <property type="match status" value="1"/>
</dbReference>
<dbReference type="SUPFAM" id="SSF58104">
    <property type="entry name" value="Methyl-accepting chemotaxis protein (MCP) signaling domain"/>
    <property type="match status" value="1"/>
</dbReference>
<dbReference type="KEGG" id="pka:PQ456_13330"/>
<dbReference type="Pfam" id="PF00672">
    <property type="entry name" value="HAMP"/>
    <property type="match status" value="1"/>
</dbReference>
<keyword evidence="4 6" id="KW-0807">Transducer</keyword>
<dbReference type="InterPro" id="IPR003660">
    <property type="entry name" value="HAMP_dom"/>
</dbReference>
<evidence type="ECO:0000256" key="7">
    <source>
        <dbReference type="SAM" id="Phobius"/>
    </source>
</evidence>
<dbReference type="RefSeq" id="WP_273612727.1">
    <property type="nucleotide sequence ID" value="NZ_CP117416.1"/>
</dbReference>
<protein>
    <submittedName>
        <fullName evidence="10">HAMP domain-containing methyl-accepting chemotaxis protein</fullName>
    </submittedName>
</protein>
<organism evidence="10 11">
    <name type="scientific">Paenibacillus kyungheensis</name>
    <dbReference type="NCBI Taxonomy" id="1452732"/>
    <lineage>
        <taxon>Bacteria</taxon>
        <taxon>Bacillati</taxon>
        <taxon>Bacillota</taxon>
        <taxon>Bacilli</taxon>
        <taxon>Bacillales</taxon>
        <taxon>Paenibacillaceae</taxon>
        <taxon>Paenibacillus</taxon>
    </lineage>
</organism>
<dbReference type="AlphaFoldDB" id="A0AAX3LWA8"/>
<reference evidence="10 11" key="1">
    <citation type="submission" date="2023-02" db="EMBL/GenBank/DDBJ databases">
        <title>Genome sequence of Paenibacillus kyungheensis KACC 18744.</title>
        <authorList>
            <person name="Kim S."/>
            <person name="Heo J."/>
            <person name="Kwon S.-W."/>
        </authorList>
    </citation>
    <scope>NUCLEOTIDE SEQUENCE [LARGE SCALE GENOMIC DNA]</scope>
    <source>
        <strain evidence="10 11">KACC 18744</strain>
    </source>
</reference>
<keyword evidence="2" id="KW-1003">Cell membrane</keyword>
<dbReference type="GO" id="GO:0007165">
    <property type="term" value="P:signal transduction"/>
    <property type="evidence" value="ECO:0007669"/>
    <property type="project" value="UniProtKB-KW"/>
</dbReference>
<comment type="similarity">
    <text evidence="5">Belongs to the methyl-accepting chemotaxis (MCP) protein family.</text>
</comment>
<dbReference type="InterPro" id="IPR024478">
    <property type="entry name" value="HlyB_4HB_MCP"/>
</dbReference>
<proteinExistence type="inferred from homology"/>